<evidence type="ECO:0000313" key="2">
    <source>
        <dbReference type="Proteomes" id="UP000264445"/>
    </source>
</evidence>
<dbReference type="AlphaFoldDB" id="A0A357VMN5"/>
<dbReference type="EMBL" id="DOLB01000058">
    <property type="protein sequence ID" value="HBT48891.1"/>
    <property type="molecule type" value="Genomic_DNA"/>
</dbReference>
<comment type="caution">
    <text evidence="1">The sequence shown here is derived from an EMBL/GenBank/DDBJ whole genome shotgun (WGS) entry which is preliminary data.</text>
</comment>
<name>A0A357VMN5_9THEO</name>
<accession>A0A357VMN5</accession>
<dbReference type="InterPro" id="IPR011060">
    <property type="entry name" value="RibuloseP-bd_barrel"/>
</dbReference>
<sequence>MRLIERLKSNKMTLIVSLPQNTLELALAAVNGGADAIKVHTNVFHKASGNRFPRLVEQVDILEEIVRKVNIPVGIVPGGDESCIEKEEIKILKDIGFDFISMFVHHMPLYIYKSGFTIMSTITRDYTIDEIKTLNYLNVDVIEADMLPDDKKDIIHLADLMRYRKIIESVNKPVVVPTQRVILPEEVEDLYNIGVRGFMIGAIVTGNSPNQLEKVTSEYRKTIDRL</sequence>
<evidence type="ECO:0000313" key="1">
    <source>
        <dbReference type="EMBL" id="HBT48891.1"/>
    </source>
</evidence>
<dbReference type="RefSeq" id="WP_278428805.1">
    <property type="nucleotide sequence ID" value="NZ_DOLB01000058.1"/>
</dbReference>
<gene>
    <name evidence="1" type="ORF">DEA61_03365</name>
</gene>
<protein>
    <submittedName>
        <fullName evidence="1">Uncharacterized protein</fullName>
    </submittedName>
</protein>
<dbReference type="Proteomes" id="UP000264445">
    <property type="component" value="Unassembled WGS sequence"/>
</dbReference>
<organism evidence="1 2">
    <name type="scientific">Caldanaerobacter subterraneus</name>
    <dbReference type="NCBI Taxonomy" id="911092"/>
    <lineage>
        <taxon>Bacteria</taxon>
        <taxon>Bacillati</taxon>
        <taxon>Bacillota</taxon>
        <taxon>Clostridia</taxon>
        <taxon>Thermoanaerobacterales</taxon>
        <taxon>Thermoanaerobacteraceae</taxon>
        <taxon>Caldanaerobacter</taxon>
    </lineage>
</organism>
<dbReference type="SUPFAM" id="SSF51366">
    <property type="entry name" value="Ribulose-phoshate binding barrel"/>
    <property type="match status" value="1"/>
</dbReference>
<proteinExistence type="predicted"/>
<reference evidence="1 2" key="1">
    <citation type="journal article" date="2018" name="Nat. Biotechnol.">
        <title>A standardized bacterial taxonomy based on genome phylogeny substantially revises the tree of life.</title>
        <authorList>
            <person name="Parks D.H."/>
            <person name="Chuvochina M."/>
            <person name="Waite D.W."/>
            <person name="Rinke C."/>
            <person name="Skarshewski A."/>
            <person name="Chaumeil P.A."/>
            <person name="Hugenholtz P."/>
        </authorList>
    </citation>
    <scope>NUCLEOTIDE SEQUENCE [LARGE SCALE GENOMIC DNA]</scope>
    <source>
        <strain evidence="1">UBA12544</strain>
    </source>
</reference>